<organism evidence="2 3">
    <name type="scientific">Lithospermum erythrorhizon</name>
    <name type="common">Purple gromwell</name>
    <name type="synonym">Lithospermum officinale var. erythrorhizon</name>
    <dbReference type="NCBI Taxonomy" id="34254"/>
    <lineage>
        <taxon>Eukaryota</taxon>
        <taxon>Viridiplantae</taxon>
        <taxon>Streptophyta</taxon>
        <taxon>Embryophyta</taxon>
        <taxon>Tracheophyta</taxon>
        <taxon>Spermatophyta</taxon>
        <taxon>Magnoliopsida</taxon>
        <taxon>eudicotyledons</taxon>
        <taxon>Gunneridae</taxon>
        <taxon>Pentapetalae</taxon>
        <taxon>asterids</taxon>
        <taxon>lamiids</taxon>
        <taxon>Boraginales</taxon>
        <taxon>Boraginaceae</taxon>
        <taxon>Boraginoideae</taxon>
        <taxon>Lithospermeae</taxon>
        <taxon>Lithospermum</taxon>
    </lineage>
</organism>
<name>A0AAV3NZG4_LITER</name>
<keyword evidence="3" id="KW-1185">Reference proteome</keyword>
<protein>
    <submittedName>
        <fullName evidence="2">Uncharacterized protein</fullName>
    </submittedName>
</protein>
<evidence type="ECO:0000313" key="2">
    <source>
        <dbReference type="EMBL" id="GAA0143142.1"/>
    </source>
</evidence>
<sequence>MESDEEENGGRIVICEFVMMMIMIMMWRGEERGERPRCISQLIHNGKWIKEEVDKCMPEEDARCVMGMPLSFSRGADRLMWIHTRCGNYITCSGYKTACKMKREGELRVVVRHSLDPYDHWRTVVIVKRAVDDVIKAALRQEHG</sequence>
<keyword evidence="1" id="KW-1133">Transmembrane helix</keyword>
<accession>A0AAV3NZG4</accession>
<evidence type="ECO:0000256" key="1">
    <source>
        <dbReference type="SAM" id="Phobius"/>
    </source>
</evidence>
<dbReference type="Proteomes" id="UP001454036">
    <property type="component" value="Unassembled WGS sequence"/>
</dbReference>
<dbReference type="AlphaFoldDB" id="A0AAV3NZG4"/>
<reference evidence="2 3" key="1">
    <citation type="submission" date="2024-01" db="EMBL/GenBank/DDBJ databases">
        <title>The complete chloroplast genome sequence of Lithospermum erythrorhizon: insights into the phylogenetic relationship among Boraginaceae species and the maternal lineages of purple gromwells.</title>
        <authorList>
            <person name="Okada T."/>
            <person name="Watanabe K."/>
        </authorList>
    </citation>
    <scope>NUCLEOTIDE SEQUENCE [LARGE SCALE GENOMIC DNA]</scope>
</reference>
<feature type="transmembrane region" description="Helical" evidence="1">
    <location>
        <begin position="12"/>
        <end position="29"/>
    </location>
</feature>
<evidence type="ECO:0000313" key="3">
    <source>
        <dbReference type="Proteomes" id="UP001454036"/>
    </source>
</evidence>
<proteinExistence type="predicted"/>
<gene>
    <name evidence="2" type="ORF">LIER_03895</name>
</gene>
<keyword evidence="1" id="KW-0812">Transmembrane</keyword>
<dbReference type="EMBL" id="BAABME010000482">
    <property type="protein sequence ID" value="GAA0143142.1"/>
    <property type="molecule type" value="Genomic_DNA"/>
</dbReference>
<comment type="caution">
    <text evidence="2">The sequence shown here is derived from an EMBL/GenBank/DDBJ whole genome shotgun (WGS) entry which is preliminary data.</text>
</comment>
<keyword evidence="1" id="KW-0472">Membrane</keyword>